<accession>A0AAV7WLT7</accession>
<evidence type="ECO:0000313" key="3">
    <source>
        <dbReference type="Proteomes" id="UP001066276"/>
    </source>
</evidence>
<name>A0AAV7WLT7_PLEWA</name>
<dbReference type="Proteomes" id="UP001066276">
    <property type="component" value="Chromosome 1_1"/>
</dbReference>
<proteinExistence type="predicted"/>
<dbReference type="EMBL" id="JANPWB010000001">
    <property type="protein sequence ID" value="KAJ1213760.1"/>
    <property type="molecule type" value="Genomic_DNA"/>
</dbReference>
<keyword evidence="3" id="KW-1185">Reference proteome</keyword>
<gene>
    <name evidence="2" type="ORF">NDU88_001391</name>
</gene>
<sequence length="211" mass="22382">MHRQRSDDRYNLFGGNVGARSQAGAPCPAFPHLRYPTCGSTLLKLRPCATVQNHSVRSLQPGKLEPGFYERHSCAQAAAHLYDGRNASQSRARRPVAAVPWGGSLVAVPENAHLCCGPRAQIRLRIGCLCAPVLCATSRSLSLLEAKSAYGAGRCPSRPWAADTGSPSRWLSLASMGSSSAQLEAAASVGGPGRRGGRRLPREELEAPQTG</sequence>
<dbReference type="AlphaFoldDB" id="A0AAV7WLT7"/>
<protein>
    <submittedName>
        <fullName evidence="2">Uncharacterized protein</fullName>
    </submittedName>
</protein>
<evidence type="ECO:0000313" key="2">
    <source>
        <dbReference type="EMBL" id="KAJ1213760.1"/>
    </source>
</evidence>
<comment type="caution">
    <text evidence="2">The sequence shown here is derived from an EMBL/GenBank/DDBJ whole genome shotgun (WGS) entry which is preliminary data.</text>
</comment>
<reference evidence="2" key="1">
    <citation type="journal article" date="2022" name="bioRxiv">
        <title>Sequencing and chromosome-scale assembly of the giantPleurodeles waltlgenome.</title>
        <authorList>
            <person name="Brown T."/>
            <person name="Elewa A."/>
            <person name="Iarovenko S."/>
            <person name="Subramanian E."/>
            <person name="Araus A.J."/>
            <person name="Petzold A."/>
            <person name="Susuki M."/>
            <person name="Suzuki K.-i.T."/>
            <person name="Hayashi T."/>
            <person name="Toyoda A."/>
            <person name="Oliveira C."/>
            <person name="Osipova E."/>
            <person name="Leigh N.D."/>
            <person name="Simon A."/>
            <person name="Yun M.H."/>
        </authorList>
    </citation>
    <scope>NUCLEOTIDE SEQUENCE</scope>
    <source>
        <strain evidence="2">20211129_DDA</strain>
        <tissue evidence="2">Liver</tissue>
    </source>
</reference>
<organism evidence="2 3">
    <name type="scientific">Pleurodeles waltl</name>
    <name type="common">Iberian ribbed newt</name>
    <dbReference type="NCBI Taxonomy" id="8319"/>
    <lineage>
        <taxon>Eukaryota</taxon>
        <taxon>Metazoa</taxon>
        <taxon>Chordata</taxon>
        <taxon>Craniata</taxon>
        <taxon>Vertebrata</taxon>
        <taxon>Euteleostomi</taxon>
        <taxon>Amphibia</taxon>
        <taxon>Batrachia</taxon>
        <taxon>Caudata</taxon>
        <taxon>Salamandroidea</taxon>
        <taxon>Salamandridae</taxon>
        <taxon>Pleurodelinae</taxon>
        <taxon>Pleurodeles</taxon>
    </lineage>
</organism>
<evidence type="ECO:0000256" key="1">
    <source>
        <dbReference type="SAM" id="MobiDB-lite"/>
    </source>
</evidence>
<feature type="region of interest" description="Disordered" evidence="1">
    <location>
        <begin position="183"/>
        <end position="211"/>
    </location>
</feature>